<keyword evidence="11" id="KW-0238">DNA-binding</keyword>
<dbReference type="SUPFAM" id="SSF47819">
    <property type="entry name" value="HRDC-like"/>
    <property type="match status" value="2"/>
</dbReference>
<evidence type="ECO:0000259" key="19">
    <source>
        <dbReference type="PROSITE" id="PS51194"/>
    </source>
</evidence>
<dbReference type="SMART" id="SM00487">
    <property type="entry name" value="DEXDc"/>
    <property type="match status" value="1"/>
</dbReference>
<dbReference type="FunFam" id="3.40.50.300:FF:001389">
    <property type="entry name" value="ATP-dependent DNA helicase RecQ"/>
    <property type="match status" value="1"/>
</dbReference>
<protein>
    <recommendedName>
        <fullName evidence="16">DNA helicase RecQ</fullName>
        <ecNumber evidence="16">5.6.2.4</ecNumber>
    </recommendedName>
</protein>
<feature type="domain" description="Helicase ATP-binding" evidence="18">
    <location>
        <begin position="50"/>
        <end position="217"/>
    </location>
</feature>
<evidence type="ECO:0000256" key="5">
    <source>
        <dbReference type="ARBA" id="ARBA00022741"/>
    </source>
</evidence>
<evidence type="ECO:0000259" key="17">
    <source>
        <dbReference type="PROSITE" id="PS50967"/>
    </source>
</evidence>
<dbReference type="CDD" id="cd18794">
    <property type="entry name" value="SF2_C_RecQ"/>
    <property type="match status" value="1"/>
</dbReference>
<evidence type="ECO:0000256" key="14">
    <source>
        <dbReference type="ARBA" id="ARBA00023235"/>
    </source>
</evidence>
<gene>
    <name evidence="20" type="ORF">SAMN06273572_101811</name>
</gene>
<dbReference type="Gene3D" id="1.10.150.80">
    <property type="entry name" value="HRDC domain"/>
    <property type="match status" value="2"/>
</dbReference>
<dbReference type="PANTHER" id="PTHR13710:SF105">
    <property type="entry name" value="ATP-DEPENDENT DNA HELICASE Q1"/>
    <property type="match status" value="1"/>
</dbReference>
<dbReference type="Pfam" id="PF16124">
    <property type="entry name" value="RecQ_Zn_bind"/>
    <property type="match status" value="1"/>
</dbReference>
<sequence length="709" mass="78044">MDPIAKPAVADRVWKLPPKAVKPAPMNDLTPLLSSVFGFDGFRPGQEEIVEAVAAGQDVLAIMPTGGGKSLCYQLPSLARDGVTVVISPLIALMRDQVRALHAAGVVAGALTSANTEEENEEVFAAIDDGTLRLLYIAPERLAAGGTERLLRRAGVTMIAVDEAHCVSQWGHDFRPDYLRIGELRRTLGVQTTAFTATADAETRAEIVERLFDGAEPRTFLQGFDRPNLTLAFQAKNQPRRQLLDFAVARKGRSGIIYAASRNKTEVLAQALREAGVSALSYHAGMDPDDRRQAEARFQTEDGLVVVATIAFGMGVDKPDIRYVMHADLPKSIESYYQEIGRAGRDGDPAETLTLYGPDDIRLRRAQIEEGLAHVERKQADHARLNTLLALAEAPVCRRQTLLAYFGEVMPQPCGNCDLCIDKPETFDATDAARKALSTVFRAEEWFGASHLIDILLGEETEKVLARGHDKISTFAIGREYSRKQWQTLFRQLMALDLVRPDPSRHNALRLTEAARPILKGEQSLTLRKDSIDRRDRKRPRVEAMVQEADEPLLWALKSKRRELAEAAKVPAYVIFPDRTLVAMVDAKPQNLDAFAALPGVGAKKLEKFGRIFLEVLTGDAEPEVHPAKMKAAARGNGDLLDRLHEMQRDLAYGSDGTAKRLDCPTTTIARIAEAKPSSIDALSRIKGMDEARVQRFGADFIALIAEHG</sequence>
<keyword evidence="7" id="KW-0378">Hydrolase</keyword>
<dbReference type="InterPro" id="IPR044876">
    <property type="entry name" value="HRDC_dom_sf"/>
</dbReference>
<dbReference type="InterPro" id="IPR027417">
    <property type="entry name" value="P-loop_NTPase"/>
</dbReference>
<dbReference type="InterPro" id="IPR001650">
    <property type="entry name" value="Helicase_C-like"/>
</dbReference>
<dbReference type="GO" id="GO:0043138">
    <property type="term" value="F:3'-5' DNA helicase activity"/>
    <property type="evidence" value="ECO:0007669"/>
    <property type="project" value="UniProtKB-EC"/>
</dbReference>
<evidence type="ECO:0000256" key="15">
    <source>
        <dbReference type="ARBA" id="ARBA00034617"/>
    </source>
</evidence>
<evidence type="ECO:0000256" key="12">
    <source>
        <dbReference type="ARBA" id="ARBA00023172"/>
    </source>
</evidence>
<dbReference type="InterPro" id="IPR006293">
    <property type="entry name" value="DNA_helicase_ATP-dep_RecQ_bac"/>
</dbReference>
<dbReference type="GO" id="GO:0043590">
    <property type="term" value="C:bacterial nucleoid"/>
    <property type="evidence" value="ECO:0007669"/>
    <property type="project" value="TreeGrafter"/>
</dbReference>
<evidence type="ECO:0000256" key="1">
    <source>
        <dbReference type="ARBA" id="ARBA00001946"/>
    </source>
</evidence>
<dbReference type="GO" id="GO:0003677">
    <property type="term" value="F:DNA binding"/>
    <property type="evidence" value="ECO:0007669"/>
    <property type="project" value="UniProtKB-KW"/>
</dbReference>
<dbReference type="Pfam" id="PF00570">
    <property type="entry name" value="HRDC"/>
    <property type="match status" value="2"/>
</dbReference>
<dbReference type="InterPro" id="IPR036388">
    <property type="entry name" value="WH-like_DNA-bd_sf"/>
</dbReference>
<dbReference type="Gene3D" id="1.10.10.10">
    <property type="entry name" value="Winged helix-like DNA-binding domain superfamily/Winged helix DNA-binding domain"/>
    <property type="match status" value="1"/>
</dbReference>
<dbReference type="Gene3D" id="3.40.50.300">
    <property type="entry name" value="P-loop containing nucleotide triphosphate hydrolases"/>
    <property type="match status" value="2"/>
</dbReference>
<comment type="cofactor">
    <cofactor evidence="1">
        <name>Mg(2+)</name>
        <dbReference type="ChEBI" id="CHEBI:18420"/>
    </cofactor>
</comment>
<dbReference type="NCBIfam" id="TIGR00614">
    <property type="entry name" value="recQ_fam"/>
    <property type="match status" value="1"/>
</dbReference>
<keyword evidence="14" id="KW-0413">Isomerase</keyword>
<dbReference type="InterPro" id="IPR010997">
    <property type="entry name" value="HRDC-like_sf"/>
</dbReference>
<dbReference type="GO" id="GO:0005737">
    <property type="term" value="C:cytoplasm"/>
    <property type="evidence" value="ECO:0007669"/>
    <property type="project" value="TreeGrafter"/>
</dbReference>
<comment type="catalytic activity">
    <reaction evidence="15">
        <text>Couples ATP hydrolysis with the unwinding of duplex DNA by translocating in the 3'-5' direction.</text>
        <dbReference type="EC" id="5.6.2.4"/>
    </reaction>
</comment>
<evidence type="ECO:0000313" key="21">
    <source>
        <dbReference type="Proteomes" id="UP000220034"/>
    </source>
</evidence>
<reference evidence="21" key="1">
    <citation type="submission" date="2017-09" db="EMBL/GenBank/DDBJ databases">
        <authorList>
            <person name="Varghese N."/>
            <person name="Submissions S."/>
        </authorList>
    </citation>
    <scope>NUCLEOTIDE SEQUENCE [LARGE SCALE GENOMIC DNA]</scope>
    <source>
        <strain evidence="21">C7</strain>
    </source>
</reference>
<evidence type="ECO:0000256" key="7">
    <source>
        <dbReference type="ARBA" id="ARBA00022801"/>
    </source>
</evidence>
<dbReference type="InterPro" id="IPR002121">
    <property type="entry name" value="HRDC_dom"/>
</dbReference>
<organism evidence="20 21">
    <name type="scientific">Pontivivens marinum</name>
    <dbReference type="NCBI Taxonomy" id="1690039"/>
    <lineage>
        <taxon>Bacteria</taxon>
        <taxon>Pseudomonadati</taxon>
        <taxon>Pseudomonadota</taxon>
        <taxon>Alphaproteobacteria</taxon>
        <taxon>Rhodobacterales</taxon>
        <taxon>Paracoccaceae</taxon>
        <taxon>Pontivivens</taxon>
    </lineage>
</organism>
<dbReference type="GO" id="GO:0006281">
    <property type="term" value="P:DNA repair"/>
    <property type="evidence" value="ECO:0007669"/>
    <property type="project" value="UniProtKB-KW"/>
</dbReference>
<evidence type="ECO:0000256" key="2">
    <source>
        <dbReference type="ARBA" id="ARBA00001947"/>
    </source>
</evidence>
<dbReference type="InterPro" id="IPR018982">
    <property type="entry name" value="RQC_domain"/>
</dbReference>
<keyword evidence="6" id="KW-0227">DNA damage</keyword>
<evidence type="ECO:0000256" key="6">
    <source>
        <dbReference type="ARBA" id="ARBA00022763"/>
    </source>
</evidence>
<evidence type="ECO:0000256" key="13">
    <source>
        <dbReference type="ARBA" id="ARBA00023204"/>
    </source>
</evidence>
<dbReference type="InterPro" id="IPR004589">
    <property type="entry name" value="DNA_helicase_ATP-dep_RecQ"/>
</dbReference>
<dbReference type="InterPro" id="IPR014001">
    <property type="entry name" value="Helicase_ATP-bd"/>
</dbReference>
<name>A0A2C9CP33_9RHOB</name>
<evidence type="ECO:0000256" key="4">
    <source>
        <dbReference type="ARBA" id="ARBA00022723"/>
    </source>
</evidence>
<evidence type="ECO:0000256" key="8">
    <source>
        <dbReference type="ARBA" id="ARBA00022806"/>
    </source>
</evidence>
<dbReference type="GO" id="GO:0009378">
    <property type="term" value="F:four-way junction helicase activity"/>
    <property type="evidence" value="ECO:0007669"/>
    <property type="project" value="TreeGrafter"/>
</dbReference>
<dbReference type="InterPro" id="IPR011545">
    <property type="entry name" value="DEAD/DEAH_box_helicase_dom"/>
</dbReference>
<dbReference type="GO" id="GO:0016787">
    <property type="term" value="F:hydrolase activity"/>
    <property type="evidence" value="ECO:0007669"/>
    <property type="project" value="UniProtKB-KW"/>
</dbReference>
<dbReference type="SMART" id="SM00490">
    <property type="entry name" value="HELICc"/>
    <property type="match status" value="1"/>
</dbReference>
<keyword evidence="12" id="KW-0233">DNA recombination</keyword>
<dbReference type="EMBL" id="OCTN01000001">
    <property type="protein sequence ID" value="SOH92960.1"/>
    <property type="molecule type" value="Genomic_DNA"/>
</dbReference>
<keyword evidence="10" id="KW-0067">ATP-binding</keyword>
<evidence type="ECO:0000256" key="11">
    <source>
        <dbReference type="ARBA" id="ARBA00023125"/>
    </source>
</evidence>
<keyword evidence="8 20" id="KW-0347">Helicase</keyword>
<dbReference type="GO" id="GO:0006260">
    <property type="term" value="P:DNA replication"/>
    <property type="evidence" value="ECO:0007669"/>
    <property type="project" value="InterPro"/>
</dbReference>
<dbReference type="PROSITE" id="PS51192">
    <property type="entry name" value="HELICASE_ATP_BIND_1"/>
    <property type="match status" value="1"/>
</dbReference>
<evidence type="ECO:0000256" key="10">
    <source>
        <dbReference type="ARBA" id="ARBA00022840"/>
    </source>
</evidence>
<dbReference type="CDD" id="cd17920">
    <property type="entry name" value="DEXHc_RecQ"/>
    <property type="match status" value="1"/>
</dbReference>
<evidence type="ECO:0000256" key="9">
    <source>
        <dbReference type="ARBA" id="ARBA00022833"/>
    </source>
</evidence>
<keyword evidence="13" id="KW-0234">DNA repair</keyword>
<evidence type="ECO:0000256" key="16">
    <source>
        <dbReference type="NCBIfam" id="TIGR01389"/>
    </source>
</evidence>
<dbReference type="PANTHER" id="PTHR13710">
    <property type="entry name" value="DNA HELICASE RECQ FAMILY MEMBER"/>
    <property type="match status" value="1"/>
</dbReference>
<dbReference type="GO" id="GO:0006310">
    <property type="term" value="P:DNA recombination"/>
    <property type="evidence" value="ECO:0007669"/>
    <property type="project" value="UniProtKB-UniRule"/>
</dbReference>
<dbReference type="SMART" id="SM00956">
    <property type="entry name" value="RQC"/>
    <property type="match status" value="1"/>
</dbReference>
<comment type="similarity">
    <text evidence="3">Belongs to the helicase family. RecQ subfamily.</text>
</comment>
<dbReference type="GO" id="GO:0046872">
    <property type="term" value="F:metal ion binding"/>
    <property type="evidence" value="ECO:0007669"/>
    <property type="project" value="UniProtKB-KW"/>
</dbReference>
<feature type="domain" description="HRDC" evidence="17">
    <location>
        <begin position="634"/>
        <end position="709"/>
    </location>
</feature>
<dbReference type="GO" id="GO:0009432">
    <property type="term" value="P:SOS response"/>
    <property type="evidence" value="ECO:0007669"/>
    <property type="project" value="UniProtKB-UniRule"/>
</dbReference>
<evidence type="ECO:0000313" key="20">
    <source>
        <dbReference type="EMBL" id="SOH92960.1"/>
    </source>
</evidence>
<dbReference type="SUPFAM" id="SSF52540">
    <property type="entry name" value="P-loop containing nucleoside triphosphate hydrolases"/>
    <property type="match status" value="2"/>
</dbReference>
<proteinExistence type="inferred from homology"/>
<keyword evidence="5" id="KW-0547">Nucleotide-binding</keyword>
<evidence type="ECO:0000259" key="18">
    <source>
        <dbReference type="PROSITE" id="PS51192"/>
    </source>
</evidence>
<dbReference type="SMART" id="SM00341">
    <property type="entry name" value="HRDC"/>
    <property type="match status" value="2"/>
</dbReference>
<dbReference type="Pfam" id="PF09382">
    <property type="entry name" value="RQC"/>
    <property type="match status" value="1"/>
</dbReference>
<dbReference type="PROSITE" id="PS51194">
    <property type="entry name" value="HELICASE_CTER"/>
    <property type="match status" value="1"/>
</dbReference>
<dbReference type="EC" id="5.6.2.4" evidence="16"/>
<dbReference type="InterPro" id="IPR032284">
    <property type="entry name" value="RecQ_Zn-bd"/>
</dbReference>
<dbReference type="AlphaFoldDB" id="A0A2C9CP33"/>
<dbReference type="Proteomes" id="UP000220034">
    <property type="component" value="Unassembled WGS sequence"/>
</dbReference>
<feature type="domain" description="HRDC" evidence="17">
    <location>
        <begin position="547"/>
        <end position="627"/>
    </location>
</feature>
<dbReference type="Pfam" id="PF00271">
    <property type="entry name" value="Helicase_C"/>
    <property type="match status" value="1"/>
</dbReference>
<comment type="cofactor">
    <cofactor evidence="2">
        <name>Zn(2+)</name>
        <dbReference type="ChEBI" id="CHEBI:29105"/>
    </cofactor>
</comment>
<dbReference type="Pfam" id="PF00270">
    <property type="entry name" value="DEAD"/>
    <property type="match status" value="1"/>
</dbReference>
<dbReference type="NCBIfam" id="TIGR01389">
    <property type="entry name" value="recQ"/>
    <property type="match status" value="1"/>
</dbReference>
<keyword evidence="9" id="KW-0862">Zinc</keyword>
<feature type="domain" description="Helicase C-terminal" evidence="19">
    <location>
        <begin position="239"/>
        <end position="389"/>
    </location>
</feature>
<evidence type="ECO:0000256" key="3">
    <source>
        <dbReference type="ARBA" id="ARBA00005446"/>
    </source>
</evidence>
<dbReference type="GO" id="GO:0030894">
    <property type="term" value="C:replisome"/>
    <property type="evidence" value="ECO:0007669"/>
    <property type="project" value="TreeGrafter"/>
</dbReference>
<dbReference type="PROSITE" id="PS50967">
    <property type="entry name" value="HRDC"/>
    <property type="match status" value="2"/>
</dbReference>
<accession>A0A2C9CP33</accession>
<keyword evidence="4" id="KW-0479">Metal-binding</keyword>
<keyword evidence="21" id="KW-1185">Reference proteome</keyword>
<dbReference type="GO" id="GO:0005524">
    <property type="term" value="F:ATP binding"/>
    <property type="evidence" value="ECO:0007669"/>
    <property type="project" value="UniProtKB-KW"/>
</dbReference>